<feature type="transmembrane region" description="Helical" evidence="6">
    <location>
        <begin position="202"/>
        <end position="228"/>
    </location>
</feature>
<dbReference type="PANTHER" id="PTHR11863">
    <property type="entry name" value="STEROL DESATURASE"/>
    <property type="match status" value="1"/>
</dbReference>
<feature type="transmembrane region" description="Helical" evidence="6">
    <location>
        <begin position="102"/>
        <end position="127"/>
    </location>
</feature>
<evidence type="ECO:0000256" key="3">
    <source>
        <dbReference type="ARBA" id="ARBA00022989"/>
    </source>
</evidence>
<protein>
    <recommendedName>
        <fullName evidence="7">Fatty acid hydroxylase domain-containing protein</fullName>
    </recommendedName>
</protein>
<dbReference type="GO" id="GO:0005506">
    <property type="term" value="F:iron ion binding"/>
    <property type="evidence" value="ECO:0007669"/>
    <property type="project" value="InterPro"/>
</dbReference>
<comment type="caution">
    <text evidence="8">The sequence shown here is derived from an EMBL/GenBank/DDBJ whole genome shotgun (WGS) entry which is preliminary data.</text>
</comment>
<dbReference type="Pfam" id="PF04116">
    <property type="entry name" value="FA_hydroxylase"/>
    <property type="match status" value="2"/>
</dbReference>
<feature type="transmembrane region" description="Helical" evidence="6">
    <location>
        <begin position="147"/>
        <end position="165"/>
    </location>
</feature>
<feature type="domain" description="Fatty acid hydroxylase" evidence="7">
    <location>
        <begin position="405"/>
        <end position="536"/>
    </location>
</feature>
<feature type="transmembrane region" description="Helical" evidence="6">
    <location>
        <begin position="59"/>
        <end position="81"/>
    </location>
</feature>
<keyword evidence="3 6" id="KW-1133">Transmembrane helix</keyword>
<reference evidence="8 9" key="1">
    <citation type="submission" date="2018-08" db="EMBL/GenBank/DDBJ databases">
        <title>Aphanomyces genome sequencing and annotation.</title>
        <authorList>
            <person name="Minardi D."/>
            <person name="Oidtmann B."/>
            <person name="Van Der Giezen M."/>
            <person name="Studholme D.J."/>
        </authorList>
    </citation>
    <scope>NUCLEOTIDE SEQUENCE [LARGE SCALE GENOMIC DNA]</scope>
    <source>
        <strain evidence="8 9">Sv</strain>
    </source>
</reference>
<feature type="domain" description="Fatty acid hydroxylase" evidence="7">
    <location>
        <begin position="152"/>
        <end position="247"/>
    </location>
</feature>
<dbReference type="EMBL" id="QUTG01000754">
    <property type="protein sequence ID" value="RHZ01420.1"/>
    <property type="molecule type" value="Genomic_DNA"/>
</dbReference>
<comment type="subcellular location">
    <subcellularLocation>
        <location evidence="1">Membrane</location>
    </subcellularLocation>
</comment>
<dbReference type="VEuPathDB" id="FungiDB:H257_13934"/>
<dbReference type="GO" id="GO:0008610">
    <property type="term" value="P:lipid biosynthetic process"/>
    <property type="evidence" value="ECO:0007669"/>
    <property type="project" value="InterPro"/>
</dbReference>
<dbReference type="InterPro" id="IPR050307">
    <property type="entry name" value="Sterol_Desaturase_Related"/>
</dbReference>
<dbReference type="InterPro" id="IPR006694">
    <property type="entry name" value="Fatty_acid_hydroxylase"/>
</dbReference>
<accession>A0A418DWM0</accession>
<gene>
    <name evidence="8" type="ORF">DYB35_003369</name>
</gene>
<evidence type="ECO:0000256" key="6">
    <source>
        <dbReference type="SAM" id="Phobius"/>
    </source>
</evidence>
<keyword evidence="2 6" id="KW-0812">Transmembrane</keyword>
<evidence type="ECO:0000256" key="4">
    <source>
        <dbReference type="ARBA" id="ARBA00023136"/>
    </source>
</evidence>
<dbReference type="GO" id="GO:0016491">
    <property type="term" value="F:oxidoreductase activity"/>
    <property type="evidence" value="ECO:0007669"/>
    <property type="project" value="InterPro"/>
</dbReference>
<name>A0A418DWM0_APHAT</name>
<evidence type="ECO:0000256" key="1">
    <source>
        <dbReference type="ARBA" id="ARBA00004370"/>
    </source>
</evidence>
<dbReference type="AlphaFoldDB" id="A0A418DWM0"/>
<keyword evidence="4 6" id="KW-0472">Membrane</keyword>
<evidence type="ECO:0000313" key="8">
    <source>
        <dbReference type="EMBL" id="RHZ01420.1"/>
    </source>
</evidence>
<evidence type="ECO:0000313" key="9">
    <source>
        <dbReference type="Proteomes" id="UP000285712"/>
    </source>
</evidence>
<dbReference type="VEuPathDB" id="FungiDB:H257_13933"/>
<evidence type="ECO:0000259" key="7">
    <source>
        <dbReference type="Pfam" id="PF04116"/>
    </source>
</evidence>
<evidence type="ECO:0000256" key="2">
    <source>
        <dbReference type="ARBA" id="ARBA00022692"/>
    </source>
</evidence>
<organism evidence="8 9">
    <name type="scientific">Aphanomyces astaci</name>
    <name type="common">Crayfish plague agent</name>
    <dbReference type="NCBI Taxonomy" id="112090"/>
    <lineage>
        <taxon>Eukaryota</taxon>
        <taxon>Sar</taxon>
        <taxon>Stramenopiles</taxon>
        <taxon>Oomycota</taxon>
        <taxon>Saprolegniomycetes</taxon>
        <taxon>Saprolegniales</taxon>
        <taxon>Verrucalvaceae</taxon>
        <taxon>Aphanomyces</taxon>
    </lineage>
</organism>
<feature type="transmembrane region" description="Helical" evidence="6">
    <location>
        <begin position="397"/>
        <end position="418"/>
    </location>
</feature>
<dbReference type="Proteomes" id="UP000285712">
    <property type="component" value="Unassembled WGS sequence"/>
</dbReference>
<sequence>MVGRDHGIQSGFNCQLDLLCSHRATMEQLHAVLHSYNTLSALEPTWAAWTADLSPFDLAFTYTAVVSSAALFGGSFVYFILDYQPSLRKYKLQPTRLPTLGLYWKCLKLSVLNQVVLHGAVLAGLLYLWGHLATFSASAPLPAPTTILYELVLFVLVEDATFYWVHRALHWKKVYKYVHKVHHEFTAPFGLTAVYTHPVEEMATILATLAGPLIFGSHILCLWVWLVLRTIETIDSHSGYDFPFTLGHFFPLLSGPAQTTPWVLFIHFQSSQLIPTTTTTTTAMDLVLDYADKAFLTEHVYPSWMAEDDIGRQCLSLFAITSVGGYALYLSFALVSYVFIFDKSYEKHPKFLKNQVRLELQVACGSIPFMTLLTLPVFLAEVRGYSFLYDDVSDYGYAYLAFSVAMFMFFNDMMIYWIHRLLHHPLVYKHIHKLHHKWLVPTPFASHAFHPVDGFLQSTPYHMFVFLLPLHKVVYLGLFVLVNFWTISIHDGNFVMDKMPKWFEMLVNGAAHHTDHHLYFDFNYGQYFTLWDHVGGSYRSPSPFDQNGPLDDVKRLQQARSS</sequence>
<proteinExistence type="predicted"/>
<feature type="region of interest" description="Disordered" evidence="5">
    <location>
        <begin position="542"/>
        <end position="562"/>
    </location>
</feature>
<feature type="transmembrane region" description="Helical" evidence="6">
    <location>
        <begin position="315"/>
        <end position="340"/>
    </location>
</feature>
<feature type="transmembrane region" description="Helical" evidence="6">
    <location>
        <begin position="473"/>
        <end position="496"/>
    </location>
</feature>
<dbReference type="GO" id="GO:0016020">
    <property type="term" value="C:membrane"/>
    <property type="evidence" value="ECO:0007669"/>
    <property type="project" value="UniProtKB-SubCell"/>
</dbReference>
<evidence type="ECO:0000256" key="5">
    <source>
        <dbReference type="SAM" id="MobiDB-lite"/>
    </source>
</evidence>
<feature type="transmembrane region" description="Helical" evidence="6">
    <location>
        <begin position="360"/>
        <end position="385"/>
    </location>
</feature>